<dbReference type="Pfam" id="PF07495">
    <property type="entry name" value="Y_Y_Y"/>
    <property type="match status" value="6"/>
</dbReference>
<evidence type="ECO:0000313" key="2">
    <source>
        <dbReference type="EMBL" id="KGM95964.1"/>
    </source>
</evidence>
<accession>A0A0A0I3H6</accession>
<dbReference type="Proteomes" id="UP000030012">
    <property type="component" value="Unassembled WGS sequence"/>
</dbReference>
<feature type="domain" description="Two component regulator three Y" evidence="1">
    <location>
        <begin position="29"/>
        <end position="83"/>
    </location>
</feature>
<feature type="domain" description="Two component regulator three Y" evidence="1">
    <location>
        <begin position="224"/>
        <end position="287"/>
    </location>
</feature>
<dbReference type="AlphaFoldDB" id="A0A0A0I3H6"/>
<dbReference type="NCBIfam" id="NF010681">
    <property type="entry name" value="PRK14081.1"/>
    <property type="match status" value="1"/>
</dbReference>
<comment type="caution">
    <text evidence="2">The sequence shown here is derived from an EMBL/GenBank/DDBJ whole genome shotgun (WGS) entry which is preliminary data.</text>
</comment>
<evidence type="ECO:0000259" key="1">
    <source>
        <dbReference type="Pfam" id="PF07495"/>
    </source>
</evidence>
<dbReference type="EMBL" id="JENJ01000029">
    <property type="protein sequence ID" value="KGM95964.1"/>
    <property type="molecule type" value="Genomic_DNA"/>
</dbReference>
<feature type="domain" description="Two component regulator three Y" evidence="1">
    <location>
        <begin position="126"/>
        <end position="189"/>
    </location>
</feature>
<dbReference type="RefSeq" id="WP_039255364.1">
    <property type="nucleotide sequence ID" value="NZ_JENJ01000029.1"/>
</dbReference>
<reference evidence="2 3" key="1">
    <citation type="submission" date="2014-01" db="EMBL/GenBank/DDBJ databases">
        <title>Plasmidome dynamics in the species complex Clostridium novyi sensu lato converts strains of independent lineages into distinctly different pathogens.</title>
        <authorList>
            <person name="Skarin H."/>
            <person name="Segerman B."/>
        </authorList>
    </citation>
    <scope>NUCLEOTIDE SEQUENCE [LARGE SCALE GENOMIC DNA]</scope>
    <source>
        <strain evidence="2 3">4552</strain>
    </source>
</reference>
<name>A0A0A0I3H6_CLONO</name>
<evidence type="ECO:0000313" key="3">
    <source>
        <dbReference type="Proteomes" id="UP000030012"/>
    </source>
</evidence>
<organism evidence="2 3">
    <name type="scientific">Clostridium novyi A str. 4552</name>
    <dbReference type="NCBI Taxonomy" id="1444289"/>
    <lineage>
        <taxon>Bacteria</taxon>
        <taxon>Bacillati</taxon>
        <taxon>Bacillota</taxon>
        <taxon>Clostridia</taxon>
        <taxon>Eubacteriales</taxon>
        <taxon>Clostridiaceae</taxon>
        <taxon>Clostridium</taxon>
    </lineage>
</organism>
<proteinExistence type="predicted"/>
<feature type="domain" description="Two component regulator three Y" evidence="1">
    <location>
        <begin position="416"/>
        <end position="479"/>
    </location>
</feature>
<dbReference type="InterPro" id="IPR011123">
    <property type="entry name" value="Y_Y_Y"/>
</dbReference>
<dbReference type="OrthoDB" id="1925648at2"/>
<sequence>MNEIIIGCCEKSPKHKNRKITIEILSEPEDDLLYKFIVGYDGTWETLKDFGREKKIVWKPKKGGKYIIMVQAKKENSDKALDYVSKKEIFLKDHNERLIKNIALDKYKLNIGEKLHIKVEMNNEISNEGLIFRYMINKNENWLLLKDYSLEKNFVWSANISGKYEILVQCKYVNSDKNFEDAMKVGFEVNKVEELEINNFKCLNEGILKDEELVFEVDSKCDEGRTSLYKFVKLDEQGKVTCLQDFSTKKTLSYTESKSGKYKLLCLAKDMYSPKKYDDRAILYYNVKPYADVKIESFSANMSSPQIVNQNIEFNANAIGGKDLRYRFLIEGEENQDSGYIKDSFFNWKPTKCGKYKVSLWVKDISCREKYEAIREIEYKIDEIPREPVKITDILVNKREDLLIGQNVKLKVMAKGGMKLSYSFIIKKDGKQVERIVYKQHSYLNFTPKEEGKYEIEVRVKDKYSRKKFDASSIVSLNVYKYIPGRIDYILVDPKEYYLIGEQIVVNVITKNTKDILLKYSLSINGHTVEKTDYIKSDRYILTPRCSGKYTIKVYVKNEKSNKEFDNAREITMEVKEATPIRNTILKCDKVEFFCNEPITITAEGDGGKDVIYEFYLMEKGEWNLVQTYSKKEYYSFIPFSKGMYKVLALCKSSNKKVSYEDYCMIEIKVGERIETNSGILKELQGLNCAI</sequence>
<feature type="domain" description="Two component regulator three Y" evidence="1">
    <location>
        <begin position="512"/>
        <end position="575"/>
    </location>
</feature>
<feature type="domain" description="Two component regulator three Y" evidence="1">
    <location>
        <begin position="319"/>
        <end position="381"/>
    </location>
</feature>
<gene>
    <name evidence="2" type="ORF">Z968_07720</name>
</gene>
<protein>
    <submittedName>
        <fullName evidence="2">Triple tyrosine motif-containing protein</fullName>
    </submittedName>
</protein>